<evidence type="ECO:0000256" key="7">
    <source>
        <dbReference type="ARBA" id="ARBA00023002"/>
    </source>
</evidence>
<evidence type="ECO:0000256" key="1">
    <source>
        <dbReference type="ARBA" id="ARBA00004141"/>
    </source>
</evidence>
<keyword evidence="9" id="KW-0342">GTP-binding</keyword>
<dbReference type="Gene3D" id="3.40.50.300">
    <property type="entry name" value="P-loop containing nucleotide triphosphate hydrolases"/>
    <property type="match status" value="1"/>
</dbReference>
<feature type="transmembrane region" description="Helical" evidence="14">
    <location>
        <begin position="505"/>
        <end position="522"/>
    </location>
</feature>
<dbReference type="SUPFAM" id="SSF52540">
    <property type="entry name" value="P-loop containing nucleoside triphosphate hydrolases"/>
    <property type="match status" value="1"/>
</dbReference>
<comment type="caution">
    <text evidence="16">The sequence shown here is derived from an EMBL/GenBank/DDBJ whole genome shotgun (WGS) entry which is preliminary data.</text>
</comment>
<sequence>MSRDEEYDYLFKVVLIGDSGVGKTNLLSRFTRNEFNLESKSTIGVEFATRSIQVDNKVIKAQIWDTAGQERYRAITSAYYRGAVGALLVYDISKHSTYESVDRWLKELRDHADSNIVIMLVGNKSDLRHLRAVPTEEAKQFASDNGLSFIETSALDATNVDQSFQQILTEIYRIVSNKALESSNNTIKPTSGQTILVSQTPDEQAKQGGGGCLPHFYTRAELADIHKDVLDKRPDARKLIVVENKVYDITDFVSDHPGDVFHEMHPPSAYELLANCYVGDCEPKLPIDLNDKKALNSAAFAQEIRDLRVKLEKQGYFDASTGFYVYKISTTLLVCIAGLAILKAWGKQSTFAVFAAAFLVGLFWQQCGWLAHDYAHYQVIKDPNVNNLFLVTFGNLVQGFSLSWWKNKHNTHHASTNVSGEDPDIDTAPILLWDEFAAANFYGSLKDNSSGFDRFIAEHILPYQTRYYFFILGFARTSWAIQSIIYSFKNETLSKSKLLSWCERIFLIVHWVFFTYCTVAWIGSIKNIVMFFVVSQITTGYLLAIVFAMNHNGMPVYSSEEATNTEFYELQCITGRDVNCTVFGDWVMGGLNYQIEHHLFPEMPRHQLSKVKYMVKPIAQKYNIPYHDTTVIGGTIEVLQSLDIVQKISQNLSKKML</sequence>
<evidence type="ECO:0000256" key="14">
    <source>
        <dbReference type="SAM" id="Phobius"/>
    </source>
</evidence>
<dbReference type="SMART" id="SM00174">
    <property type="entry name" value="RHO"/>
    <property type="match status" value="1"/>
</dbReference>
<dbReference type="Gene3D" id="3.10.120.10">
    <property type="entry name" value="Cytochrome b5-like heme/steroid binding domain"/>
    <property type="match status" value="1"/>
</dbReference>
<keyword evidence="12" id="KW-0636">Prenylation</keyword>
<keyword evidence="10 14" id="KW-0472">Membrane</keyword>
<dbReference type="SMART" id="SM01117">
    <property type="entry name" value="Cyt-b5"/>
    <property type="match status" value="1"/>
</dbReference>
<comment type="subcellular location">
    <subcellularLocation>
        <location evidence="13">Endomembrane system</location>
        <topology evidence="13">Lipid-anchor</topology>
    </subcellularLocation>
    <subcellularLocation>
        <location evidence="1">Membrane</location>
        <topology evidence="1">Multi-pass membrane protein</topology>
    </subcellularLocation>
</comment>
<comment type="similarity">
    <text evidence="2">Belongs to the small GTPase superfamily. Rab family.</text>
</comment>
<evidence type="ECO:0000256" key="8">
    <source>
        <dbReference type="ARBA" id="ARBA00023098"/>
    </source>
</evidence>
<evidence type="ECO:0000259" key="15">
    <source>
        <dbReference type="SMART" id="SM01117"/>
    </source>
</evidence>
<dbReference type="FunFam" id="3.40.50.300:FF:000085">
    <property type="entry name" value="Putative ras-related protein rab-11a"/>
    <property type="match status" value="1"/>
</dbReference>
<accession>A0A8H7R5B0</accession>
<evidence type="ECO:0000256" key="10">
    <source>
        <dbReference type="ARBA" id="ARBA00023136"/>
    </source>
</evidence>
<dbReference type="PRINTS" id="PR00449">
    <property type="entry name" value="RASTRNSFRMNG"/>
</dbReference>
<dbReference type="InterPro" id="IPR005804">
    <property type="entry name" value="FA_desaturase_dom"/>
</dbReference>
<keyword evidence="6 14" id="KW-1133">Transmembrane helix</keyword>
<dbReference type="PROSITE" id="PS51419">
    <property type="entry name" value="RAB"/>
    <property type="match status" value="1"/>
</dbReference>
<dbReference type="GO" id="GO:0006629">
    <property type="term" value="P:lipid metabolic process"/>
    <property type="evidence" value="ECO:0007669"/>
    <property type="project" value="UniProtKB-KW"/>
</dbReference>
<protein>
    <recommendedName>
        <fullName evidence="15">Cytochrome b5 heme-binding domain-containing protein</fullName>
    </recommendedName>
</protein>
<dbReference type="SUPFAM" id="SSF55856">
    <property type="entry name" value="Cytochrome b5-like heme/steroid binding domain"/>
    <property type="match status" value="1"/>
</dbReference>
<evidence type="ECO:0000256" key="2">
    <source>
        <dbReference type="ARBA" id="ARBA00006270"/>
    </source>
</evidence>
<dbReference type="PROSITE" id="PS51420">
    <property type="entry name" value="RHO"/>
    <property type="match status" value="1"/>
</dbReference>
<dbReference type="SMART" id="SM00176">
    <property type="entry name" value="RAN"/>
    <property type="match status" value="1"/>
</dbReference>
<organism evidence="16 17">
    <name type="scientific">Mucor plumbeus</name>
    <dbReference type="NCBI Taxonomy" id="97098"/>
    <lineage>
        <taxon>Eukaryota</taxon>
        <taxon>Fungi</taxon>
        <taxon>Fungi incertae sedis</taxon>
        <taxon>Mucoromycota</taxon>
        <taxon>Mucoromycotina</taxon>
        <taxon>Mucoromycetes</taxon>
        <taxon>Mucorales</taxon>
        <taxon>Mucorineae</taxon>
        <taxon>Mucoraceae</taxon>
        <taxon>Mucor</taxon>
    </lineage>
</organism>
<dbReference type="InterPro" id="IPR001806">
    <property type="entry name" value="Small_GTPase"/>
</dbReference>
<feature type="transmembrane region" description="Helical" evidence="14">
    <location>
        <begin position="528"/>
        <end position="549"/>
    </location>
</feature>
<feature type="transmembrane region" description="Helical" evidence="14">
    <location>
        <begin position="323"/>
        <end position="342"/>
    </location>
</feature>
<dbReference type="SMART" id="SM00173">
    <property type="entry name" value="RAS"/>
    <property type="match status" value="1"/>
</dbReference>
<dbReference type="NCBIfam" id="TIGR00231">
    <property type="entry name" value="small_GTP"/>
    <property type="match status" value="1"/>
</dbReference>
<dbReference type="InterPro" id="IPR036400">
    <property type="entry name" value="Cyt_B5-like_heme/steroid_sf"/>
</dbReference>
<dbReference type="SMART" id="SM00175">
    <property type="entry name" value="RAB"/>
    <property type="match status" value="1"/>
</dbReference>
<dbReference type="GO" id="GO:0016717">
    <property type="term" value="F:oxidoreductase activity, acting on paired donors, with oxidation of a pair of donors resulting in the reduction of molecular oxygen to two molecules of water"/>
    <property type="evidence" value="ECO:0007669"/>
    <property type="project" value="TreeGrafter"/>
</dbReference>
<dbReference type="GO" id="GO:0005525">
    <property type="term" value="F:GTP binding"/>
    <property type="evidence" value="ECO:0007669"/>
    <property type="project" value="UniProtKB-KW"/>
</dbReference>
<feature type="domain" description="Cytochrome b5 heme-binding" evidence="15">
    <location>
        <begin position="217"/>
        <end position="282"/>
    </location>
</feature>
<dbReference type="PANTHER" id="PTHR19353">
    <property type="entry name" value="FATTY ACID DESATURASE 2"/>
    <property type="match status" value="1"/>
</dbReference>
<dbReference type="CDD" id="cd01868">
    <property type="entry name" value="Rab11_like"/>
    <property type="match status" value="1"/>
</dbReference>
<evidence type="ECO:0000256" key="13">
    <source>
        <dbReference type="ARBA" id="ARBA00037868"/>
    </source>
</evidence>
<proteinExistence type="inferred from homology"/>
<dbReference type="Proteomes" id="UP000650833">
    <property type="component" value="Unassembled WGS sequence"/>
</dbReference>
<keyword evidence="4 14" id="KW-0812">Transmembrane</keyword>
<dbReference type="GO" id="GO:0016020">
    <property type="term" value="C:membrane"/>
    <property type="evidence" value="ECO:0007669"/>
    <property type="project" value="UniProtKB-SubCell"/>
</dbReference>
<reference evidence="16" key="1">
    <citation type="submission" date="2020-12" db="EMBL/GenBank/DDBJ databases">
        <title>Metabolic potential, ecology and presence of endohyphal bacteria is reflected in genomic diversity of Mucoromycotina.</title>
        <authorList>
            <person name="Muszewska A."/>
            <person name="Okrasinska A."/>
            <person name="Steczkiewicz K."/>
            <person name="Drgas O."/>
            <person name="Orlowska M."/>
            <person name="Perlinska-Lenart U."/>
            <person name="Aleksandrzak-Piekarczyk T."/>
            <person name="Szatraj K."/>
            <person name="Zielenkiewicz U."/>
            <person name="Pilsyk S."/>
            <person name="Malc E."/>
            <person name="Mieczkowski P."/>
            <person name="Kruszewska J.S."/>
            <person name="Biernat P."/>
            <person name="Pawlowska J."/>
        </authorList>
    </citation>
    <scope>NUCLEOTIDE SEQUENCE</scope>
    <source>
        <strain evidence="16">CBS 226.32</strain>
    </source>
</reference>
<dbReference type="Pfam" id="PF00487">
    <property type="entry name" value="FA_desaturase"/>
    <property type="match status" value="1"/>
</dbReference>
<evidence type="ECO:0000313" key="17">
    <source>
        <dbReference type="Proteomes" id="UP000650833"/>
    </source>
</evidence>
<keyword evidence="8" id="KW-0443">Lipid metabolism</keyword>
<dbReference type="GO" id="GO:0031410">
    <property type="term" value="C:cytoplasmic vesicle"/>
    <property type="evidence" value="ECO:0007669"/>
    <property type="project" value="UniProtKB-ARBA"/>
</dbReference>
<dbReference type="InterPro" id="IPR012171">
    <property type="entry name" value="Fatty_acid_desaturase"/>
</dbReference>
<feature type="transmembrane region" description="Helical" evidence="14">
    <location>
        <begin position="385"/>
        <end position="405"/>
    </location>
</feature>
<keyword evidence="17" id="KW-1185">Reference proteome</keyword>
<feature type="transmembrane region" description="Helical" evidence="14">
    <location>
        <begin position="349"/>
        <end position="365"/>
    </location>
</feature>
<dbReference type="Pfam" id="PF00071">
    <property type="entry name" value="Ras"/>
    <property type="match status" value="1"/>
</dbReference>
<evidence type="ECO:0000313" key="16">
    <source>
        <dbReference type="EMBL" id="KAG2203563.1"/>
    </source>
</evidence>
<evidence type="ECO:0000256" key="3">
    <source>
        <dbReference type="ARBA" id="ARBA00009295"/>
    </source>
</evidence>
<evidence type="ECO:0000256" key="11">
    <source>
        <dbReference type="ARBA" id="ARBA00023288"/>
    </source>
</evidence>
<dbReference type="CDD" id="cd03506">
    <property type="entry name" value="Delta6-FADS-like"/>
    <property type="match status" value="1"/>
</dbReference>
<keyword evidence="7" id="KW-0560">Oxidoreductase</keyword>
<dbReference type="PANTHER" id="PTHR19353:SF88">
    <property type="entry name" value="DELTA(5) FATTY ACID DESATURASE FAT-4"/>
    <property type="match status" value="1"/>
</dbReference>
<evidence type="ECO:0000256" key="5">
    <source>
        <dbReference type="ARBA" id="ARBA00022741"/>
    </source>
</evidence>
<keyword evidence="11" id="KW-0449">Lipoprotein</keyword>
<evidence type="ECO:0000256" key="9">
    <source>
        <dbReference type="ARBA" id="ARBA00023134"/>
    </source>
</evidence>
<dbReference type="AlphaFoldDB" id="A0A8H7R5B0"/>
<dbReference type="GO" id="GO:0012505">
    <property type="term" value="C:endomembrane system"/>
    <property type="evidence" value="ECO:0007669"/>
    <property type="project" value="UniProtKB-SubCell"/>
</dbReference>
<dbReference type="OrthoDB" id="260091at2759"/>
<evidence type="ECO:0000256" key="12">
    <source>
        <dbReference type="ARBA" id="ARBA00023289"/>
    </source>
</evidence>
<comment type="similarity">
    <text evidence="3">Belongs to the fatty acid desaturase type 1 family.</text>
</comment>
<evidence type="ECO:0000256" key="6">
    <source>
        <dbReference type="ARBA" id="ARBA00022989"/>
    </source>
</evidence>
<gene>
    <name evidence="16" type="ORF">INT46_003340</name>
</gene>
<dbReference type="InterPro" id="IPR001199">
    <property type="entry name" value="Cyt_B5-like_heme/steroid-bd"/>
</dbReference>
<dbReference type="PROSITE" id="PS51421">
    <property type="entry name" value="RAS"/>
    <property type="match status" value="1"/>
</dbReference>
<evidence type="ECO:0000256" key="4">
    <source>
        <dbReference type="ARBA" id="ARBA00022692"/>
    </source>
</evidence>
<dbReference type="InterPro" id="IPR027417">
    <property type="entry name" value="P-loop_NTPase"/>
</dbReference>
<dbReference type="EMBL" id="JAEPRC010000224">
    <property type="protein sequence ID" value="KAG2203563.1"/>
    <property type="molecule type" value="Genomic_DNA"/>
</dbReference>
<keyword evidence="5" id="KW-0547">Nucleotide-binding</keyword>
<dbReference type="GO" id="GO:0003924">
    <property type="term" value="F:GTPase activity"/>
    <property type="evidence" value="ECO:0007669"/>
    <property type="project" value="InterPro"/>
</dbReference>
<name>A0A8H7R5B0_9FUNG</name>
<dbReference type="InterPro" id="IPR005225">
    <property type="entry name" value="Small_GTP-bd"/>
</dbReference>